<evidence type="ECO:0000313" key="2">
    <source>
        <dbReference type="Proteomes" id="UP000325440"/>
    </source>
</evidence>
<gene>
    <name evidence="1" type="ORF">CINCED_3A003523</name>
</gene>
<reference evidence="1 2" key="1">
    <citation type="submission" date="2019-08" db="EMBL/GenBank/DDBJ databases">
        <authorList>
            <person name="Alioto T."/>
            <person name="Alioto T."/>
            <person name="Gomez Garrido J."/>
        </authorList>
    </citation>
    <scope>NUCLEOTIDE SEQUENCE [LARGE SCALE GENOMIC DNA]</scope>
</reference>
<dbReference type="Proteomes" id="UP000325440">
    <property type="component" value="Unassembled WGS sequence"/>
</dbReference>
<protein>
    <submittedName>
        <fullName evidence="1">Uncharacterized protein</fullName>
    </submittedName>
</protein>
<evidence type="ECO:0000313" key="1">
    <source>
        <dbReference type="EMBL" id="VVC43070.1"/>
    </source>
</evidence>
<organism evidence="1 2">
    <name type="scientific">Cinara cedri</name>
    <dbReference type="NCBI Taxonomy" id="506608"/>
    <lineage>
        <taxon>Eukaryota</taxon>
        <taxon>Metazoa</taxon>
        <taxon>Ecdysozoa</taxon>
        <taxon>Arthropoda</taxon>
        <taxon>Hexapoda</taxon>
        <taxon>Insecta</taxon>
        <taxon>Pterygota</taxon>
        <taxon>Neoptera</taxon>
        <taxon>Paraneoptera</taxon>
        <taxon>Hemiptera</taxon>
        <taxon>Sternorrhyncha</taxon>
        <taxon>Aphidomorpha</taxon>
        <taxon>Aphidoidea</taxon>
        <taxon>Aphididae</taxon>
        <taxon>Lachninae</taxon>
        <taxon>Cinara</taxon>
    </lineage>
</organism>
<dbReference type="OrthoDB" id="6621237at2759"/>
<keyword evidence="2" id="KW-1185">Reference proteome</keyword>
<dbReference type="Gene3D" id="3.30.420.10">
    <property type="entry name" value="Ribonuclease H-like superfamily/Ribonuclease H"/>
    <property type="match status" value="1"/>
</dbReference>
<dbReference type="PANTHER" id="PTHR47326">
    <property type="entry name" value="TRANSPOSABLE ELEMENT TC3 TRANSPOSASE-LIKE PROTEIN"/>
    <property type="match status" value="1"/>
</dbReference>
<dbReference type="AlphaFoldDB" id="A0A5E4NKF2"/>
<name>A0A5E4NKF2_9HEMI</name>
<proteinExistence type="predicted"/>
<accession>A0A5E4NKF2</accession>
<dbReference type="EMBL" id="CABPRJ010002367">
    <property type="protein sequence ID" value="VVC43070.1"/>
    <property type="molecule type" value="Genomic_DNA"/>
</dbReference>
<dbReference type="InterPro" id="IPR036397">
    <property type="entry name" value="RNaseH_sf"/>
</dbReference>
<dbReference type="PANTHER" id="PTHR47326:SF1">
    <property type="entry name" value="HTH PSQ-TYPE DOMAIN-CONTAINING PROTEIN"/>
    <property type="match status" value="1"/>
</dbReference>
<sequence>MTSLHRRSQQLAILLSSLHQIMKKDFHLHLYKLKLTHKLKAGDYGKRGQFVEWFHNMQVDDVDFASKIIFSDEAHFHTNGFVNKQNCRLWGTENPQQIKQCQMHPERVTVWCGFLSRGVIGPYFFQNKYENTITVTGKR</sequence>
<dbReference type="GO" id="GO:0003676">
    <property type="term" value="F:nucleic acid binding"/>
    <property type="evidence" value="ECO:0007669"/>
    <property type="project" value="InterPro"/>
</dbReference>